<feature type="signal peptide" evidence="1">
    <location>
        <begin position="1"/>
        <end position="24"/>
    </location>
</feature>
<dbReference type="PANTHER" id="PTHR47273">
    <property type="entry name" value="EXPRESSED PROTEIN"/>
    <property type="match status" value="1"/>
</dbReference>
<keyword evidence="3" id="KW-1185">Reference proteome</keyword>
<dbReference type="FunCoup" id="A0A2G5C3M7">
    <property type="interactions" value="686"/>
</dbReference>
<accession>A0A2G5C3M7</accession>
<organism evidence="2 3">
    <name type="scientific">Aquilegia coerulea</name>
    <name type="common">Rocky mountain columbine</name>
    <dbReference type="NCBI Taxonomy" id="218851"/>
    <lineage>
        <taxon>Eukaryota</taxon>
        <taxon>Viridiplantae</taxon>
        <taxon>Streptophyta</taxon>
        <taxon>Embryophyta</taxon>
        <taxon>Tracheophyta</taxon>
        <taxon>Spermatophyta</taxon>
        <taxon>Magnoliopsida</taxon>
        <taxon>Ranunculales</taxon>
        <taxon>Ranunculaceae</taxon>
        <taxon>Thalictroideae</taxon>
        <taxon>Aquilegia</taxon>
    </lineage>
</organism>
<reference evidence="2 3" key="1">
    <citation type="submission" date="2017-09" db="EMBL/GenBank/DDBJ databases">
        <title>WGS assembly of Aquilegia coerulea Goldsmith.</title>
        <authorList>
            <person name="Hodges S."/>
            <person name="Kramer E."/>
            <person name="Nordborg M."/>
            <person name="Tomkins J."/>
            <person name="Borevitz J."/>
            <person name="Derieg N."/>
            <person name="Yan J."/>
            <person name="Mihaltcheva S."/>
            <person name="Hayes R.D."/>
            <person name="Rokhsar D."/>
        </authorList>
    </citation>
    <scope>NUCLEOTIDE SEQUENCE [LARGE SCALE GENOMIC DNA]</scope>
    <source>
        <strain evidence="3">cv. Goldsmith</strain>
    </source>
</reference>
<protein>
    <recommendedName>
        <fullName evidence="4">Pollen Ole e 1 allergen and extensin family protein</fullName>
    </recommendedName>
</protein>
<feature type="chain" id="PRO_5013767739" description="Pollen Ole e 1 allergen and extensin family protein" evidence="1">
    <location>
        <begin position="25"/>
        <end position="192"/>
    </location>
</feature>
<dbReference type="STRING" id="218851.A0A2G5C3M7"/>
<evidence type="ECO:0000256" key="1">
    <source>
        <dbReference type="SAM" id="SignalP"/>
    </source>
</evidence>
<name>A0A2G5C3M7_AQUCA</name>
<dbReference type="OrthoDB" id="744797at2759"/>
<dbReference type="PANTHER" id="PTHR47273:SF6">
    <property type="entry name" value="POLLEN OLE E 1 ALLERGEN AND EXTENSIN FAMILY PROTEIN"/>
    <property type="match status" value="1"/>
</dbReference>
<gene>
    <name evidence="2" type="ORF">AQUCO_10400003v1</name>
</gene>
<evidence type="ECO:0000313" key="2">
    <source>
        <dbReference type="EMBL" id="PIA25892.1"/>
    </source>
</evidence>
<dbReference type="AlphaFoldDB" id="A0A2G5C3M7"/>
<keyword evidence="1" id="KW-0732">Signal</keyword>
<evidence type="ECO:0008006" key="4">
    <source>
        <dbReference type="Google" id="ProtNLM"/>
    </source>
</evidence>
<dbReference type="InParanoid" id="A0A2G5C3M7"/>
<proteinExistence type="predicted"/>
<dbReference type="Pfam" id="PF01190">
    <property type="entry name" value="Pollen_Ole_e_1"/>
    <property type="match status" value="1"/>
</dbReference>
<dbReference type="EMBL" id="KZ305120">
    <property type="protein sequence ID" value="PIA25892.1"/>
    <property type="molecule type" value="Genomic_DNA"/>
</dbReference>
<sequence length="192" mass="21325">MTRFYGNLVLMLSLFLMVTHKATARPENNPLVELSSRSELVELAGYGEEKLSSVVVTGTVVCEACLARETGVYAYPVSSAMVAVSCKNGRGIMKKNNWVQETTNEYGDFMIDLPSRLHAIPSLHKACVVKVLRLPKDSPCKRFPIGKAKTIKLLSNRNNLRTYSVGSIRLQQTSKLSRSCLKVQNDGRDTAW</sequence>
<evidence type="ECO:0000313" key="3">
    <source>
        <dbReference type="Proteomes" id="UP000230069"/>
    </source>
</evidence>
<dbReference type="Proteomes" id="UP000230069">
    <property type="component" value="Unassembled WGS sequence"/>
</dbReference>